<protein>
    <submittedName>
        <fullName evidence="2">Uncharacterized protein</fullName>
    </submittedName>
</protein>
<accession>A0A6V8LER6</accession>
<proteinExistence type="predicted"/>
<reference evidence="2 3" key="1">
    <citation type="submission" date="2020-03" db="EMBL/GenBank/DDBJ databases">
        <title>Whole genome shotgun sequence of Phytohabitans rumicis NBRC 108638.</title>
        <authorList>
            <person name="Komaki H."/>
            <person name="Tamura T."/>
        </authorList>
    </citation>
    <scope>NUCLEOTIDE SEQUENCE [LARGE SCALE GENOMIC DNA]</scope>
    <source>
        <strain evidence="2 3">NBRC 108638</strain>
    </source>
</reference>
<evidence type="ECO:0000313" key="3">
    <source>
        <dbReference type="Proteomes" id="UP000482960"/>
    </source>
</evidence>
<feature type="region of interest" description="Disordered" evidence="1">
    <location>
        <begin position="218"/>
        <end position="238"/>
    </location>
</feature>
<comment type="caution">
    <text evidence="2">The sequence shown here is derived from an EMBL/GenBank/DDBJ whole genome shotgun (WGS) entry which is preliminary data.</text>
</comment>
<sequence>MLDAAVAQPGDRAALGAVDLELDQLVTVDPDGPRGVDLGDDPALDLEDPVRGVVGGRVVRLAGLVPALVDVVAHVRGDRGDLAEDLLQHVVPVREHVDRDPAAVGGPVVPGGALGGLPVALEDPVAELAAYGQDAAEEAALDEPGELAQAGQEELVLYDAVLDAGRVGQPGQVDRGGDVLGDRLLGVDVLACVDSGAQRLLPLRGHLGVEVDVDVRPGQHRRHVGAPVGQPVPLGDLP</sequence>
<dbReference type="EMBL" id="BLPG01000001">
    <property type="protein sequence ID" value="GFJ91145.1"/>
    <property type="molecule type" value="Genomic_DNA"/>
</dbReference>
<keyword evidence="3" id="KW-1185">Reference proteome</keyword>
<reference evidence="2 3" key="2">
    <citation type="submission" date="2020-03" db="EMBL/GenBank/DDBJ databases">
        <authorList>
            <person name="Ichikawa N."/>
            <person name="Kimura A."/>
            <person name="Kitahashi Y."/>
            <person name="Uohara A."/>
        </authorList>
    </citation>
    <scope>NUCLEOTIDE SEQUENCE [LARGE SCALE GENOMIC DNA]</scope>
    <source>
        <strain evidence="2 3">NBRC 108638</strain>
    </source>
</reference>
<evidence type="ECO:0000256" key="1">
    <source>
        <dbReference type="SAM" id="MobiDB-lite"/>
    </source>
</evidence>
<organism evidence="2 3">
    <name type="scientific">Phytohabitans rumicis</name>
    <dbReference type="NCBI Taxonomy" id="1076125"/>
    <lineage>
        <taxon>Bacteria</taxon>
        <taxon>Bacillati</taxon>
        <taxon>Actinomycetota</taxon>
        <taxon>Actinomycetes</taxon>
        <taxon>Micromonosporales</taxon>
        <taxon>Micromonosporaceae</taxon>
    </lineage>
</organism>
<dbReference type="AlphaFoldDB" id="A0A6V8LER6"/>
<gene>
    <name evidence="2" type="ORF">Prum_047870</name>
</gene>
<name>A0A6V8LER6_9ACTN</name>
<evidence type="ECO:0000313" key="2">
    <source>
        <dbReference type="EMBL" id="GFJ91145.1"/>
    </source>
</evidence>
<dbReference type="Proteomes" id="UP000482960">
    <property type="component" value="Unassembled WGS sequence"/>
</dbReference>